<gene>
    <name evidence="10" type="ORF">C8N35_106153</name>
</gene>
<feature type="transmembrane region" description="Helical" evidence="8">
    <location>
        <begin position="79"/>
        <end position="100"/>
    </location>
</feature>
<proteinExistence type="predicted"/>
<keyword evidence="11" id="KW-1185">Reference proteome</keyword>
<name>A0A2T5V7M8_9HYPH</name>
<keyword evidence="6 8" id="KW-1133">Transmembrane helix</keyword>
<feature type="transmembrane region" description="Helical" evidence="8">
    <location>
        <begin position="318"/>
        <end position="335"/>
    </location>
</feature>
<evidence type="ECO:0000259" key="9">
    <source>
        <dbReference type="Pfam" id="PF13231"/>
    </source>
</evidence>
<dbReference type="EMBL" id="QAYG01000006">
    <property type="protein sequence ID" value="PTW59768.1"/>
    <property type="molecule type" value="Genomic_DNA"/>
</dbReference>
<evidence type="ECO:0000256" key="3">
    <source>
        <dbReference type="ARBA" id="ARBA00022676"/>
    </source>
</evidence>
<feature type="transmembrane region" description="Helical" evidence="8">
    <location>
        <begin position="202"/>
        <end position="222"/>
    </location>
</feature>
<evidence type="ECO:0000256" key="4">
    <source>
        <dbReference type="ARBA" id="ARBA00022679"/>
    </source>
</evidence>
<keyword evidence="5 8" id="KW-0812">Transmembrane</keyword>
<dbReference type="PANTHER" id="PTHR33908:SF9">
    <property type="entry name" value="BLL5595 PROTEIN"/>
    <property type="match status" value="1"/>
</dbReference>
<protein>
    <submittedName>
        <fullName evidence="10">Dolichyl-phosphate-mannose-protein mannosyltransferase</fullName>
    </submittedName>
</protein>
<evidence type="ECO:0000256" key="5">
    <source>
        <dbReference type="ARBA" id="ARBA00022692"/>
    </source>
</evidence>
<evidence type="ECO:0000313" key="10">
    <source>
        <dbReference type="EMBL" id="PTW59768.1"/>
    </source>
</evidence>
<evidence type="ECO:0000256" key="2">
    <source>
        <dbReference type="ARBA" id="ARBA00022475"/>
    </source>
</evidence>
<evidence type="ECO:0000256" key="6">
    <source>
        <dbReference type="ARBA" id="ARBA00022989"/>
    </source>
</evidence>
<feature type="domain" description="Glycosyltransferase RgtA/B/C/D-like" evidence="9">
    <location>
        <begin position="59"/>
        <end position="220"/>
    </location>
</feature>
<evidence type="ECO:0000256" key="1">
    <source>
        <dbReference type="ARBA" id="ARBA00004651"/>
    </source>
</evidence>
<comment type="caution">
    <text evidence="10">The sequence shown here is derived from an EMBL/GenBank/DDBJ whole genome shotgun (WGS) entry which is preliminary data.</text>
</comment>
<comment type="subcellular location">
    <subcellularLocation>
        <location evidence="1">Cell membrane</location>
        <topology evidence="1">Multi-pass membrane protein</topology>
    </subcellularLocation>
</comment>
<dbReference type="PANTHER" id="PTHR33908">
    <property type="entry name" value="MANNOSYLTRANSFERASE YKCB-RELATED"/>
    <property type="match status" value="1"/>
</dbReference>
<dbReference type="RefSeq" id="WP_107990721.1">
    <property type="nucleotide sequence ID" value="NZ_QAYG01000006.1"/>
</dbReference>
<dbReference type="OrthoDB" id="7671407at2"/>
<feature type="transmembrane region" description="Helical" evidence="8">
    <location>
        <begin position="347"/>
        <end position="368"/>
    </location>
</feature>
<keyword evidence="4 10" id="KW-0808">Transferase</keyword>
<dbReference type="InterPro" id="IPR050297">
    <property type="entry name" value="LipidA_mod_glycosyltrf_83"/>
</dbReference>
<keyword evidence="3 10" id="KW-0328">Glycosyltransferase</keyword>
<sequence length="496" mass="53601">MLSSLAQRVLERPAKGLFLLCLMQVAFWSVLPAMTSRAPTLDVVEMLAWGEHWQLGYYKHPPLPAWIAEAARMMSGEPILGPMVASQLLVALTFVFVFLLGNRLLGARDALIGTALSTGVYYFSWPTPELNHNVVQMPIWAACFWLFAVVLDNPRRLLPWLGLGLAIGVGVYAKYSVVVLYVVLAVWILAEAGLRRALLTRGPWAGAALAVLVALPHLVWLVQTDFMPIAYAEARSARAADSAWRPLRFLLAQLVDHAPMLVPLAFAFLPLLRREREPEQPHTRAPSAAIRFLAIATLAPVLLTAAGAALTGAGLKDMWGAPMFTTSGLFVAALLSRHLVDGVVKRLLAGCTVLLILLPVAFSAQVPVARALGKKPPRNGAPMPAIAGSVTAAWRAATKRPLRYVGGDTWLAGLVAAGSADRPTLVADRDLTYSPWVTREDIARDGLLIVGFPKDPPPSQPGMEPRSIGDVEIPGAGSRPLIIRYAIYPPRPALIP</sequence>
<dbReference type="Pfam" id="PF13231">
    <property type="entry name" value="PMT_2"/>
    <property type="match status" value="1"/>
</dbReference>
<reference evidence="10 11" key="1">
    <citation type="submission" date="2018-04" db="EMBL/GenBank/DDBJ databases">
        <title>Genomic Encyclopedia of Archaeal and Bacterial Type Strains, Phase II (KMG-II): from individual species to whole genera.</title>
        <authorList>
            <person name="Goeker M."/>
        </authorList>
    </citation>
    <scope>NUCLEOTIDE SEQUENCE [LARGE SCALE GENOMIC DNA]</scope>
    <source>
        <strain evidence="10 11">DSM 23382</strain>
    </source>
</reference>
<keyword evidence="7 8" id="KW-0472">Membrane</keyword>
<feature type="transmembrane region" description="Helical" evidence="8">
    <location>
        <begin position="134"/>
        <end position="151"/>
    </location>
</feature>
<feature type="transmembrane region" description="Helical" evidence="8">
    <location>
        <begin position="157"/>
        <end position="190"/>
    </location>
</feature>
<evidence type="ECO:0000313" key="11">
    <source>
        <dbReference type="Proteomes" id="UP000244081"/>
    </source>
</evidence>
<feature type="transmembrane region" description="Helical" evidence="8">
    <location>
        <begin position="250"/>
        <end position="272"/>
    </location>
</feature>
<dbReference type="GO" id="GO:0005886">
    <property type="term" value="C:plasma membrane"/>
    <property type="evidence" value="ECO:0007669"/>
    <property type="project" value="UniProtKB-SubCell"/>
</dbReference>
<evidence type="ECO:0000256" key="8">
    <source>
        <dbReference type="SAM" id="Phobius"/>
    </source>
</evidence>
<evidence type="ECO:0000256" key="7">
    <source>
        <dbReference type="ARBA" id="ARBA00023136"/>
    </source>
</evidence>
<keyword evidence="2" id="KW-1003">Cell membrane</keyword>
<dbReference type="GO" id="GO:0016763">
    <property type="term" value="F:pentosyltransferase activity"/>
    <property type="evidence" value="ECO:0007669"/>
    <property type="project" value="TreeGrafter"/>
</dbReference>
<dbReference type="InterPro" id="IPR038731">
    <property type="entry name" value="RgtA/B/C-like"/>
</dbReference>
<dbReference type="AlphaFoldDB" id="A0A2T5V7M8"/>
<dbReference type="Proteomes" id="UP000244081">
    <property type="component" value="Unassembled WGS sequence"/>
</dbReference>
<feature type="transmembrane region" description="Helical" evidence="8">
    <location>
        <begin position="292"/>
        <end position="312"/>
    </location>
</feature>
<organism evidence="10 11">
    <name type="scientific">Breoghania corrubedonensis</name>
    <dbReference type="NCBI Taxonomy" id="665038"/>
    <lineage>
        <taxon>Bacteria</taxon>
        <taxon>Pseudomonadati</taxon>
        <taxon>Pseudomonadota</taxon>
        <taxon>Alphaproteobacteria</taxon>
        <taxon>Hyphomicrobiales</taxon>
        <taxon>Stappiaceae</taxon>
        <taxon>Breoghania</taxon>
    </lineage>
</organism>
<dbReference type="GO" id="GO:0009103">
    <property type="term" value="P:lipopolysaccharide biosynthetic process"/>
    <property type="evidence" value="ECO:0007669"/>
    <property type="project" value="UniProtKB-ARBA"/>
</dbReference>
<accession>A0A2T5V7M8</accession>